<reference evidence="2" key="1">
    <citation type="submission" date="2020-10" db="EMBL/GenBank/DDBJ databases">
        <authorList>
            <person name="Gilroy R."/>
        </authorList>
    </citation>
    <scope>NUCLEOTIDE SEQUENCE</scope>
    <source>
        <strain evidence="2">6276</strain>
    </source>
</reference>
<sequence length="459" mass="54253">MVYPFIDQLQEQLLIDSFSIFCGAGATADLTKRKWEDIFHEKTKMFYNANLSNDIYLLSDLEKNYYNTNNFYSDIKSKLSFDGISRHIECIIKLNLNHIWTTNFDEIIENAIFKEYGVKPVVLSTSKDLLSKNLNVEHVVYKLNGTINDENSMVLTKTDFFEYFKKQRLFFELLKRQLVLDSFLFVGYSFQDNLVLNALREIKDVFPENGKTHYRFIIQEMSKKNTKEELLKEEFIKYEQQYFMDKYNIQSILLNKFTDIDDYLSELYRRFCNHNILFCGSFRNIDNDLRIHIEQIVDTVIHELYQNRFNIYSGNGRGLGEIVVARAKLHSKMPFNRFINRPLIFTGDPIEIKQEKNKRIEKDCNTMLILCGQDESLSSSKNVHAQFERFISDKDNNKLIIPIPSTGYAAKEIFESESYKNSYCYKIMQSELKLLNSMKKPNEIAKLIVNLILRYRKEP</sequence>
<evidence type="ECO:0000259" key="1">
    <source>
        <dbReference type="Pfam" id="PF18185"/>
    </source>
</evidence>
<proteinExistence type="predicted"/>
<dbReference type="AlphaFoldDB" id="A0A9D1EYY6"/>
<dbReference type="EMBL" id="DVIU01000145">
    <property type="protein sequence ID" value="HIS36445.1"/>
    <property type="molecule type" value="Genomic_DNA"/>
</dbReference>
<protein>
    <submittedName>
        <fullName evidence="2">SIR2 family protein</fullName>
    </submittedName>
</protein>
<organism evidence="2 3">
    <name type="scientific">Candidatus Scatousia excrementigallinarum</name>
    <dbReference type="NCBI Taxonomy" id="2840935"/>
    <lineage>
        <taxon>Bacteria</taxon>
        <taxon>Candidatus Scatousia</taxon>
    </lineage>
</organism>
<dbReference type="Proteomes" id="UP000823928">
    <property type="component" value="Unassembled WGS sequence"/>
</dbReference>
<feature type="domain" description="NAD(+) hydrolase ThsA Sir2/TIR-associating SLOG" evidence="1">
    <location>
        <begin position="260"/>
        <end position="452"/>
    </location>
</feature>
<dbReference type="Pfam" id="PF13289">
    <property type="entry name" value="SIR2_2"/>
    <property type="match status" value="1"/>
</dbReference>
<evidence type="ECO:0000313" key="3">
    <source>
        <dbReference type="Proteomes" id="UP000823928"/>
    </source>
</evidence>
<reference evidence="2" key="2">
    <citation type="journal article" date="2021" name="PeerJ">
        <title>Extensive microbial diversity within the chicken gut microbiome revealed by metagenomics and culture.</title>
        <authorList>
            <person name="Gilroy R."/>
            <person name="Ravi A."/>
            <person name="Getino M."/>
            <person name="Pursley I."/>
            <person name="Horton D.L."/>
            <person name="Alikhan N.F."/>
            <person name="Baker D."/>
            <person name="Gharbi K."/>
            <person name="Hall N."/>
            <person name="Watson M."/>
            <person name="Adriaenssens E.M."/>
            <person name="Foster-Nyarko E."/>
            <person name="Jarju S."/>
            <person name="Secka A."/>
            <person name="Antonio M."/>
            <person name="Oren A."/>
            <person name="Chaudhuri R.R."/>
            <person name="La Ragione R."/>
            <person name="Hildebrand F."/>
            <person name="Pallen M.J."/>
        </authorList>
    </citation>
    <scope>NUCLEOTIDE SEQUENCE</scope>
    <source>
        <strain evidence="2">6276</strain>
    </source>
</reference>
<comment type="caution">
    <text evidence="2">The sequence shown here is derived from an EMBL/GenBank/DDBJ whole genome shotgun (WGS) entry which is preliminary data.</text>
</comment>
<accession>A0A9D1EYY6</accession>
<name>A0A9D1EYY6_9BACT</name>
<gene>
    <name evidence="2" type="ORF">IAC10_07430</name>
</gene>
<evidence type="ECO:0000313" key="2">
    <source>
        <dbReference type="EMBL" id="HIS36445.1"/>
    </source>
</evidence>
<dbReference type="InterPro" id="IPR041486">
    <property type="entry name" value="ThsA_STALD"/>
</dbReference>
<dbReference type="Pfam" id="PF18185">
    <property type="entry name" value="STALD"/>
    <property type="match status" value="1"/>
</dbReference>